<dbReference type="AlphaFoldDB" id="A0A956M186"/>
<dbReference type="Gene3D" id="3.40.50.1000">
    <property type="entry name" value="HAD superfamily/HAD-like"/>
    <property type="match status" value="1"/>
</dbReference>
<name>A0A956M186_UNCEI</name>
<evidence type="ECO:0000256" key="1">
    <source>
        <dbReference type="ARBA" id="ARBA00001946"/>
    </source>
</evidence>
<gene>
    <name evidence="5" type="ORF">KC729_16645</name>
</gene>
<dbReference type="SUPFAM" id="SSF56784">
    <property type="entry name" value="HAD-like"/>
    <property type="match status" value="1"/>
</dbReference>
<evidence type="ECO:0000256" key="4">
    <source>
        <dbReference type="ARBA" id="ARBA00022842"/>
    </source>
</evidence>
<dbReference type="PANTHER" id="PTHR46470">
    <property type="entry name" value="N-ACYLNEURAMINATE-9-PHOSPHATASE"/>
    <property type="match status" value="1"/>
</dbReference>
<dbReference type="SFLD" id="SFLDG01129">
    <property type="entry name" value="C1.5:_HAD__Beta-PGM__Phosphata"/>
    <property type="match status" value="1"/>
</dbReference>
<protein>
    <submittedName>
        <fullName evidence="5">HAD-IA family hydrolase</fullName>
    </submittedName>
</protein>
<dbReference type="InterPro" id="IPR051400">
    <property type="entry name" value="HAD-like_hydrolase"/>
</dbReference>
<dbReference type="PRINTS" id="PR00413">
    <property type="entry name" value="HADHALOGNASE"/>
</dbReference>
<dbReference type="Proteomes" id="UP000697710">
    <property type="component" value="Unassembled WGS sequence"/>
</dbReference>
<dbReference type="GO" id="GO:0044281">
    <property type="term" value="P:small molecule metabolic process"/>
    <property type="evidence" value="ECO:0007669"/>
    <property type="project" value="UniProtKB-ARBA"/>
</dbReference>
<dbReference type="EMBL" id="JAGQHR010000647">
    <property type="protein sequence ID" value="MCA9729319.1"/>
    <property type="molecule type" value="Genomic_DNA"/>
</dbReference>
<proteinExistence type="predicted"/>
<comment type="caution">
    <text evidence="5">The sequence shown here is derived from an EMBL/GenBank/DDBJ whole genome shotgun (WGS) entry which is preliminary data.</text>
</comment>
<dbReference type="InterPro" id="IPR041492">
    <property type="entry name" value="HAD_2"/>
</dbReference>
<sequence length="227" mass="25541">MIRALIFDLDNTLTDFMKMKEASIDAAIEGMVDMGLPLSPEDAKRRIYAIYEQEGIEYQLVFDRFLQECMGRVPPELLAAGILGYRRARDSSLILYPHVRMTLLELLRRGLGLAVISDAPAVQAWQRLHQLALQHVFRPVITFEDTGERKPSPKPFRRALEALSVTADEVLMVGDWPARDMLGARGVGIRTVFARYGDTFGTVESGADFEIDDIQELLGIVETLNRS</sequence>
<reference evidence="5" key="2">
    <citation type="journal article" date="2021" name="Microbiome">
        <title>Successional dynamics and alternative stable states in a saline activated sludge microbial community over 9 years.</title>
        <authorList>
            <person name="Wang Y."/>
            <person name="Ye J."/>
            <person name="Ju F."/>
            <person name="Liu L."/>
            <person name="Boyd J.A."/>
            <person name="Deng Y."/>
            <person name="Parks D.H."/>
            <person name="Jiang X."/>
            <person name="Yin X."/>
            <person name="Woodcroft B.J."/>
            <person name="Tyson G.W."/>
            <person name="Hugenholtz P."/>
            <person name="Polz M.F."/>
            <person name="Zhang T."/>
        </authorList>
    </citation>
    <scope>NUCLEOTIDE SEQUENCE</scope>
    <source>
        <strain evidence="5">HKST-UBA01</strain>
    </source>
</reference>
<dbReference type="InterPro" id="IPR023214">
    <property type="entry name" value="HAD_sf"/>
</dbReference>
<dbReference type="Pfam" id="PF13419">
    <property type="entry name" value="HAD_2"/>
    <property type="match status" value="1"/>
</dbReference>
<dbReference type="SFLD" id="SFLDS00003">
    <property type="entry name" value="Haloacid_Dehalogenase"/>
    <property type="match status" value="1"/>
</dbReference>
<evidence type="ECO:0000313" key="6">
    <source>
        <dbReference type="Proteomes" id="UP000697710"/>
    </source>
</evidence>
<dbReference type="PANTHER" id="PTHR46470:SF2">
    <property type="entry name" value="GLYCERALDEHYDE 3-PHOSPHATE PHOSPHATASE"/>
    <property type="match status" value="1"/>
</dbReference>
<comment type="cofactor">
    <cofactor evidence="1">
        <name>Mg(2+)</name>
        <dbReference type="ChEBI" id="CHEBI:18420"/>
    </cofactor>
</comment>
<evidence type="ECO:0000256" key="3">
    <source>
        <dbReference type="ARBA" id="ARBA00022801"/>
    </source>
</evidence>
<reference evidence="5" key="1">
    <citation type="submission" date="2020-04" db="EMBL/GenBank/DDBJ databases">
        <authorList>
            <person name="Zhang T."/>
        </authorList>
    </citation>
    <scope>NUCLEOTIDE SEQUENCE</scope>
    <source>
        <strain evidence="5">HKST-UBA01</strain>
    </source>
</reference>
<keyword evidence="4" id="KW-0460">Magnesium</keyword>
<dbReference type="Gene3D" id="1.10.150.520">
    <property type="match status" value="1"/>
</dbReference>
<keyword evidence="3 5" id="KW-0378">Hydrolase</keyword>
<organism evidence="5 6">
    <name type="scientific">Eiseniibacteriota bacterium</name>
    <dbReference type="NCBI Taxonomy" id="2212470"/>
    <lineage>
        <taxon>Bacteria</taxon>
        <taxon>Candidatus Eiseniibacteriota</taxon>
    </lineage>
</organism>
<evidence type="ECO:0000313" key="5">
    <source>
        <dbReference type="EMBL" id="MCA9729319.1"/>
    </source>
</evidence>
<evidence type="ECO:0000256" key="2">
    <source>
        <dbReference type="ARBA" id="ARBA00022723"/>
    </source>
</evidence>
<accession>A0A956M186</accession>
<dbReference type="InterPro" id="IPR006439">
    <property type="entry name" value="HAD-SF_hydro_IA"/>
</dbReference>
<dbReference type="GO" id="GO:0046872">
    <property type="term" value="F:metal ion binding"/>
    <property type="evidence" value="ECO:0007669"/>
    <property type="project" value="UniProtKB-KW"/>
</dbReference>
<keyword evidence="2" id="KW-0479">Metal-binding</keyword>
<dbReference type="NCBIfam" id="TIGR01549">
    <property type="entry name" value="HAD-SF-IA-v1"/>
    <property type="match status" value="1"/>
</dbReference>
<dbReference type="GO" id="GO:0016791">
    <property type="term" value="F:phosphatase activity"/>
    <property type="evidence" value="ECO:0007669"/>
    <property type="project" value="TreeGrafter"/>
</dbReference>
<dbReference type="InterPro" id="IPR036412">
    <property type="entry name" value="HAD-like_sf"/>
</dbReference>